<dbReference type="AlphaFoldDB" id="A0A5J4YTI1"/>
<reference evidence="2" key="1">
    <citation type="journal article" date="2019" name="Nat. Commun.">
        <title>Expansion of phycobilisome linker gene families in mesophilic red algae.</title>
        <authorList>
            <person name="Lee J."/>
            <person name="Kim D."/>
            <person name="Bhattacharya D."/>
            <person name="Yoon H.S."/>
        </authorList>
    </citation>
    <scope>NUCLEOTIDE SEQUENCE [LARGE SCALE GENOMIC DNA]</scope>
    <source>
        <strain evidence="2">CCMP 1328</strain>
    </source>
</reference>
<name>A0A5J4YTI1_PORPP</name>
<evidence type="ECO:0000313" key="1">
    <source>
        <dbReference type="EMBL" id="KAA8494821.1"/>
    </source>
</evidence>
<keyword evidence="2" id="KW-1185">Reference proteome</keyword>
<gene>
    <name evidence="1" type="ORF">FVE85_3062</name>
</gene>
<dbReference type="Proteomes" id="UP000324585">
    <property type="component" value="Unassembled WGS sequence"/>
</dbReference>
<accession>A0A5J4YTI1</accession>
<sequence length="299" mass="32641">MFVEAGGLRLHGVLRTCRSQPGCKVARCSRHARRASHPRTRSAAVITCELSYSMQSTFAFASSPTQLAVGSAAALLGLVLAVRYLESPWLASLMKRMTRRDSPGASFGSSRPKLVLQLILQSAVQVEQYRLRKGENVLQFDSYEELCYVAKTALQRGGAGSRISGVYRMSDDQVEQLRVPTYDRLEGDTSTYASASQDPNDLWTEYILRDAFSDVDAAWKSFSERNLLRVEVDDASRTSSSPTCRLCNGTGKTVCSRCRGASKPKGASTARSARPLCDVCNASGQVNCAWCNSEPPTPS</sequence>
<dbReference type="SUPFAM" id="SSF57938">
    <property type="entry name" value="DnaJ/Hsp40 cysteine-rich domain"/>
    <property type="match status" value="1"/>
</dbReference>
<protein>
    <submittedName>
        <fullName evidence="1">Uncharacterized protein</fullName>
    </submittedName>
</protein>
<proteinExistence type="predicted"/>
<organism evidence="1 2">
    <name type="scientific">Porphyridium purpureum</name>
    <name type="common">Red alga</name>
    <name type="synonym">Porphyridium cruentum</name>
    <dbReference type="NCBI Taxonomy" id="35688"/>
    <lineage>
        <taxon>Eukaryota</taxon>
        <taxon>Rhodophyta</taxon>
        <taxon>Bangiophyceae</taxon>
        <taxon>Porphyridiales</taxon>
        <taxon>Porphyridiaceae</taxon>
        <taxon>Porphyridium</taxon>
    </lineage>
</organism>
<dbReference type="EMBL" id="VRMN01000004">
    <property type="protein sequence ID" value="KAA8494821.1"/>
    <property type="molecule type" value="Genomic_DNA"/>
</dbReference>
<dbReference type="InterPro" id="IPR036410">
    <property type="entry name" value="HSP_DnaJ_Cys-rich_dom_sf"/>
</dbReference>
<evidence type="ECO:0000313" key="2">
    <source>
        <dbReference type="Proteomes" id="UP000324585"/>
    </source>
</evidence>
<comment type="caution">
    <text evidence="1">The sequence shown here is derived from an EMBL/GenBank/DDBJ whole genome shotgun (WGS) entry which is preliminary data.</text>
</comment>